<organism evidence="3 4">
    <name type="scientific">Caenorhabditis tropicalis</name>
    <dbReference type="NCBI Taxonomy" id="1561998"/>
    <lineage>
        <taxon>Eukaryota</taxon>
        <taxon>Metazoa</taxon>
        <taxon>Ecdysozoa</taxon>
        <taxon>Nematoda</taxon>
        <taxon>Chromadorea</taxon>
        <taxon>Rhabditida</taxon>
        <taxon>Rhabditina</taxon>
        <taxon>Rhabditomorpha</taxon>
        <taxon>Rhabditoidea</taxon>
        <taxon>Rhabditidae</taxon>
        <taxon>Peloderinae</taxon>
        <taxon>Caenorhabditis</taxon>
    </lineage>
</organism>
<dbReference type="eggNOG" id="ENOG502T29C">
    <property type="taxonomic scope" value="Eukaryota"/>
</dbReference>
<feature type="transmembrane region" description="Helical" evidence="2">
    <location>
        <begin position="566"/>
        <end position="587"/>
    </location>
</feature>
<reference evidence="4" key="1">
    <citation type="submission" date="2016-11" db="UniProtKB">
        <authorList>
            <consortium name="WormBaseParasite"/>
        </authorList>
    </citation>
    <scope>IDENTIFICATION</scope>
</reference>
<keyword evidence="2" id="KW-0812">Transmembrane</keyword>
<sequence length="596" mass="68579">MVHPKAGSYGAVAQNARKRQKEATSNGKISQVKKALPPTPAGKKINGRTRSQERAQTAEENRKNNERILLQKKLEQNGGNIDNMELGDFEKMLDLMETDEKSGEQVSEKEEEPDKKSEKTKLKLAQKLIQKFKVDREDYMLQYADAQERPIFFEEYQSKCYPCLYTAELQELKVDVAGVSEKLLEYANALVSGYVPPTPHQLPGVLLHCESFRTTSQNVNICISPLQILRGWSLLINIARNKTLDELSNFICKHSSDILKTKEDFNAQLLALHIEAEDFSMDISTRGSIRYVVPENAAPNWRSSMCLVSAMACIFYWKTVQRPTETSNFKFVGENGDFSMCTGISAIADVRKKGDMVRLESLQEGVYLFIIPEKEDKPQAKKTIDKSILNDIYSSEKWEELKNKNMLIPKATTSHPISLYNHSKHSGLRRIYSSEKSELRELKSTEFDEGQSPQFITLFDHYHKTSFEIRAENPPSDEKRKFDEFSPDKAHQSVDDSLAKHFGKFQVKDDGVEDFMFTYFENHLDKNKQQFLTIQDGYQFAPTASEQLVVMKPFFYIMTRQVNSQPFIVCSGYFVILFVWFFQSFLFSEQQHLGKW</sequence>
<dbReference type="AlphaFoldDB" id="A0A1I7TEX3"/>
<evidence type="ECO:0000256" key="1">
    <source>
        <dbReference type="SAM" id="MobiDB-lite"/>
    </source>
</evidence>
<dbReference type="STRING" id="1561998.A0A1I7TEX3"/>
<name>A0A1I7TEX3_9PELO</name>
<dbReference type="InterPro" id="IPR042178">
    <property type="entry name" value="Serpin_sf_1"/>
</dbReference>
<evidence type="ECO:0000256" key="2">
    <source>
        <dbReference type="SAM" id="Phobius"/>
    </source>
</evidence>
<dbReference type="Gene3D" id="2.30.39.10">
    <property type="entry name" value="Alpha-1-antitrypsin, domain 1"/>
    <property type="match status" value="1"/>
</dbReference>
<evidence type="ECO:0000313" key="4">
    <source>
        <dbReference type="WBParaSite" id="Csp11.Scaffold596.g5269.t2"/>
    </source>
</evidence>
<evidence type="ECO:0000313" key="3">
    <source>
        <dbReference type="Proteomes" id="UP000095282"/>
    </source>
</evidence>
<feature type="region of interest" description="Disordered" evidence="1">
    <location>
        <begin position="98"/>
        <end position="119"/>
    </location>
</feature>
<dbReference type="Gene3D" id="3.30.497.10">
    <property type="entry name" value="Antithrombin, subunit I, domain 2"/>
    <property type="match status" value="1"/>
</dbReference>
<keyword evidence="2" id="KW-0472">Membrane</keyword>
<feature type="region of interest" description="Disordered" evidence="1">
    <location>
        <begin position="1"/>
        <end position="66"/>
    </location>
</feature>
<feature type="compositionally biased region" description="Basic and acidic residues" evidence="1">
    <location>
        <begin position="50"/>
        <end position="66"/>
    </location>
</feature>
<accession>A0A1I7TEX3</accession>
<dbReference type="InterPro" id="IPR042185">
    <property type="entry name" value="Serpin_sf_2"/>
</dbReference>
<dbReference type="InterPro" id="IPR036186">
    <property type="entry name" value="Serpin_sf"/>
</dbReference>
<keyword evidence="3" id="KW-1185">Reference proteome</keyword>
<dbReference type="Proteomes" id="UP000095282">
    <property type="component" value="Unplaced"/>
</dbReference>
<protein>
    <submittedName>
        <fullName evidence="4">SERPIN domain-containing protein</fullName>
    </submittedName>
</protein>
<dbReference type="SUPFAM" id="SSF56574">
    <property type="entry name" value="Serpins"/>
    <property type="match status" value="1"/>
</dbReference>
<dbReference type="WBParaSite" id="Csp11.Scaffold596.g5269.t2">
    <property type="protein sequence ID" value="Csp11.Scaffold596.g5269.t2"/>
    <property type="gene ID" value="Csp11.Scaffold596.g5269"/>
</dbReference>
<proteinExistence type="predicted"/>
<keyword evidence="2" id="KW-1133">Transmembrane helix</keyword>